<evidence type="ECO:0000256" key="1">
    <source>
        <dbReference type="SAM" id="Coils"/>
    </source>
</evidence>
<gene>
    <name evidence="2" type="ORF">SAMN04487935_3101</name>
</gene>
<organism evidence="2 3">
    <name type="scientific">Flavobacterium noncentrifugens</name>
    <dbReference type="NCBI Taxonomy" id="1128970"/>
    <lineage>
        <taxon>Bacteria</taxon>
        <taxon>Pseudomonadati</taxon>
        <taxon>Bacteroidota</taxon>
        <taxon>Flavobacteriia</taxon>
        <taxon>Flavobacteriales</taxon>
        <taxon>Flavobacteriaceae</taxon>
        <taxon>Flavobacterium</taxon>
    </lineage>
</organism>
<keyword evidence="1" id="KW-0175">Coiled coil</keyword>
<dbReference type="AlphaFoldDB" id="A0A1G9AXX3"/>
<feature type="coiled-coil region" evidence="1">
    <location>
        <begin position="39"/>
        <end position="76"/>
    </location>
</feature>
<sequence>MHSNHSFNMYLQQKMIPSLPKQKEIEALKTAMTPIEPTAKETEITQKEAEEKAAAVLKEQKEMAKQQKKLEDEQKQF</sequence>
<dbReference type="EMBL" id="FNEZ01000005">
    <property type="protein sequence ID" value="SDK32179.1"/>
    <property type="molecule type" value="Genomic_DNA"/>
</dbReference>
<evidence type="ECO:0000313" key="3">
    <source>
        <dbReference type="Proteomes" id="UP000199580"/>
    </source>
</evidence>
<accession>A0A1G9AXX3</accession>
<evidence type="ECO:0000313" key="2">
    <source>
        <dbReference type="EMBL" id="SDK32179.1"/>
    </source>
</evidence>
<proteinExistence type="predicted"/>
<protein>
    <submittedName>
        <fullName evidence="2">Uncharacterized protein</fullName>
    </submittedName>
</protein>
<dbReference type="Proteomes" id="UP000199580">
    <property type="component" value="Unassembled WGS sequence"/>
</dbReference>
<reference evidence="2 3" key="1">
    <citation type="submission" date="2016-10" db="EMBL/GenBank/DDBJ databases">
        <authorList>
            <person name="de Groot N.N."/>
        </authorList>
    </citation>
    <scope>NUCLEOTIDE SEQUENCE [LARGE SCALE GENOMIC DNA]</scope>
    <source>
        <strain evidence="2 3">CGMCC 1.10076</strain>
    </source>
</reference>
<keyword evidence="3" id="KW-1185">Reference proteome</keyword>
<name>A0A1G9AXX3_9FLAO</name>